<evidence type="ECO:0000256" key="4">
    <source>
        <dbReference type="PIRNR" id="PIRNR002756"/>
    </source>
</evidence>
<feature type="signal peptide" evidence="5">
    <location>
        <begin position="1"/>
        <end position="24"/>
    </location>
</feature>
<dbReference type="PIRSF" id="PIRSF002756">
    <property type="entry name" value="PstS"/>
    <property type="match status" value="1"/>
</dbReference>
<dbReference type="InterPro" id="IPR024370">
    <property type="entry name" value="PBP_domain"/>
</dbReference>
<dbReference type="OrthoDB" id="9801510at2"/>
<keyword evidence="8" id="KW-1185">Reference proteome</keyword>
<dbReference type="GO" id="GO:0042301">
    <property type="term" value="F:phosphate ion binding"/>
    <property type="evidence" value="ECO:0007669"/>
    <property type="project" value="InterPro"/>
</dbReference>
<accession>A0A2N9JMA9</accession>
<gene>
    <name evidence="7" type="ORF">MPLG2_3701</name>
</gene>
<sequence length="364" mass="36774">MKISSFGAPVALFAAAALTLSACAANETGNPGTGTSGSAAAGGTLAGKGASSMSAAQQKWIADYQSAHPGVTINYSPDGSGAGREAFTSGAVQYAGSDRPFKDEEMGAGKFAKCTAESNALNLPVYVSPIAVIFNVEGVDSLKLDADTVAGIFAGAITKWNDPKIVATNPDAKLPDANITAVHRSDDSGTTNNFTDYLAQAAPTVWTQPAADTFPAAFGGEAAKGTSAVVDAVTTGTNTIGYADASAAGKLGHAELKVGDAWLKPTAEAAAKIVDESAVLPGRGEHDLALKLNRLSKDAYPAVLVSYALVCQTYKDAKDAELVKGFIGYAASTEGQKAAQTAAGSAPLSEAMAAKVKASIDSIK</sequence>
<dbReference type="GO" id="GO:0043190">
    <property type="term" value="C:ATP-binding cassette (ABC) transporter complex"/>
    <property type="evidence" value="ECO:0007669"/>
    <property type="project" value="InterPro"/>
</dbReference>
<dbReference type="AlphaFoldDB" id="A0A2N9JMA9"/>
<evidence type="ECO:0000259" key="6">
    <source>
        <dbReference type="Pfam" id="PF12849"/>
    </source>
</evidence>
<dbReference type="CDD" id="cd13565">
    <property type="entry name" value="PBP2_PstS"/>
    <property type="match status" value="1"/>
</dbReference>
<dbReference type="GO" id="GO:0035435">
    <property type="term" value="P:phosphate ion transmembrane transport"/>
    <property type="evidence" value="ECO:0007669"/>
    <property type="project" value="InterPro"/>
</dbReference>
<proteinExistence type="inferred from homology"/>
<comment type="similarity">
    <text evidence="1 4">Belongs to the PstS family.</text>
</comment>
<organism evidence="7 8">
    <name type="scientific">Micropruina glycogenica</name>
    <dbReference type="NCBI Taxonomy" id="75385"/>
    <lineage>
        <taxon>Bacteria</taxon>
        <taxon>Bacillati</taxon>
        <taxon>Actinomycetota</taxon>
        <taxon>Actinomycetes</taxon>
        <taxon>Propionibacteriales</taxon>
        <taxon>Nocardioidaceae</taxon>
        <taxon>Micropruina</taxon>
    </lineage>
</organism>
<dbReference type="NCBIfam" id="TIGR00975">
    <property type="entry name" value="3a0107s03"/>
    <property type="match status" value="1"/>
</dbReference>
<dbReference type="Proteomes" id="UP000238164">
    <property type="component" value="Chromosome 1"/>
</dbReference>
<dbReference type="SUPFAM" id="SSF53850">
    <property type="entry name" value="Periplasmic binding protein-like II"/>
    <property type="match status" value="1"/>
</dbReference>
<dbReference type="KEGG" id="mgg:MPLG2_3701"/>
<evidence type="ECO:0000256" key="3">
    <source>
        <dbReference type="ARBA" id="ARBA00022592"/>
    </source>
</evidence>
<dbReference type="PROSITE" id="PS51257">
    <property type="entry name" value="PROKAR_LIPOPROTEIN"/>
    <property type="match status" value="1"/>
</dbReference>
<name>A0A2N9JMA9_9ACTN</name>
<evidence type="ECO:0000256" key="5">
    <source>
        <dbReference type="SAM" id="SignalP"/>
    </source>
</evidence>
<reference evidence="7 8" key="1">
    <citation type="submission" date="2018-02" db="EMBL/GenBank/DDBJ databases">
        <authorList>
            <person name="Cohen D.B."/>
            <person name="Kent A.D."/>
        </authorList>
    </citation>
    <scope>NUCLEOTIDE SEQUENCE [LARGE SCALE GENOMIC DNA]</scope>
    <source>
        <strain evidence="7">1</strain>
    </source>
</reference>
<feature type="chain" id="PRO_5014945249" description="Phosphate-binding protein" evidence="5">
    <location>
        <begin position="25"/>
        <end position="364"/>
    </location>
</feature>
<keyword evidence="3 4" id="KW-0592">Phosphate transport</keyword>
<keyword evidence="5" id="KW-0732">Signal</keyword>
<evidence type="ECO:0000313" key="8">
    <source>
        <dbReference type="Proteomes" id="UP000238164"/>
    </source>
</evidence>
<feature type="domain" description="PBP" evidence="6">
    <location>
        <begin position="35"/>
        <end position="334"/>
    </location>
</feature>
<evidence type="ECO:0000313" key="7">
    <source>
        <dbReference type="EMBL" id="SPD88731.1"/>
    </source>
</evidence>
<dbReference type="Gene3D" id="3.40.190.10">
    <property type="entry name" value="Periplasmic binding protein-like II"/>
    <property type="match status" value="2"/>
</dbReference>
<dbReference type="InterPro" id="IPR050962">
    <property type="entry name" value="Phosphate-bind_PstS"/>
</dbReference>
<dbReference type="PANTHER" id="PTHR42996:SF1">
    <property type="entry name" value="PHOSPHATE-BINDING PROTEIN PSTS"/>
    <property type="match status" value="1"/>
</dbReference>
<keyword evidence="2 4" id="KW-0813">Transport</keyword>
<dbReference type="InterPro" id="IPR005673">
    <property type="entry name" value="ABC_phos-bd_PstS"/>
</dbReference>
<dbReference type="EMBL" id="LT985188">
    <property type="protein sequence ID" value="SPD88731.1"/>
    <property type="molecule type" value="Genomic_DNA"/>
</dbReference>
<dbReference type="RefSeq" id="WP_105187170.1">
    <property type="nucleotide sequence ID" value="NZ_BAAAGO010000038.1"/>
</dbReference>
<protein>
    <recommendedName>
        <fullName evidence="4">Phosphate-binding protein</fullName>
    </recommendedName>
</protein>
<dbReference type="PANTHER" id="PTHR42996">
    <property type="entry name" value="PHOSPHATE-BINDING PROTEIN PSTS"/>
    <property type="match status" value="1"/>
</dbReference>
<evidence type="ECO:0000256" key="2">
    <source>
        <dbReference type="ARBA" id="ARBA00022448"/>
    </source>
</evidence>
<dbReference type="Pfam" id="PF12849">
    <property type="entry name" value="PBP_like_2"/>
    <property type="match status" value="1"/>
</dbReference>
<evidence type="ECO:0000256" key="1">
    <source>
        <dbReference type="ARBA" id="ARBA00008725"/>
    </source>
</evidence>